<feature type="region of interest" description="Disordered" evidence="1">
    <location>
        <begin position="162"/>
        <end position="188"/>
    </location>
</feature>
<sequence>MNRTLSIGLLLCFLISVHLWSEQTQSQLSANVKEVVLRLQDLALYPNLSKKRLYGAINKGGAIRFDLRATESDPQSLGIGIATDGSLKEWQLTVINGSGEEESPQILRKEKVVGENQWVFEILAPPEDVIVEIKNLDSANTIAVVEVVFGFYYGYSIDKEPLKTNQNNPAQKQNPIDSDKLSPIDTQNRVEFIKAPITRD</sequence>
<evidence type="ECO:0000313" key="3">
    <source>
        <dbReference type="Proteomes" id="UP000245133"/>
    </source>
</evidence>
<name>A0A2P2E027_9LEPT</name>
<dbReference type="RefSeq" id="WP_244594333.1">
    <property type="nucleotide sequence ID" value="NZ_BFBB01000004.1"/>
</dbReference>
<dbReference type="AlphaFoldDB" id="A0A2P2E027"/>
<comment type="caution">
    <text evidence="2">The sequence shown here is derived from an EMBL/GenBank/DDBJ whole genome shotgun (WGS) entry which is preliminary data.</text>
</comment>
<dbReference type="EMBL" id="BFBB01000004">
    <property type="protein sequence ID" value="GBF50237.1"/>
    <property type="molecule type" value="Genomic_DNA"/>
</dbReference>
<protein>
    <submittedName>
        <fullName evidence="2">Uncharacterized protein</fullName>
    </submittedName>
</protein>
<feature type="compositionally biased region" description="Polar residues" evidence="1">
    <location>
        <begin position="163"/>
        <end position="176"/>
    </location>
</feature>
<evidence type="ECO:0000256" key="1">
    <source>
        <dbReference type="SAM" id="MobiDB-lite"/>
    </source>
</evidence>
<gene>
    <name evidence="2" type="ORF">LPTSP4_17610</name>
</gene>
<reference evidence="2 3" key="1">
    <citation type="submission" date="2018-02" db="EMBL/GenBank/DDBJ databases">
        <title>Novel Leptospira species isolated from soil and water in Japan.</title>
        <authorList>
            <person name="Nakao R."/>
            <person name="Masuzawa T."/>
        </authorList>
    </citation>
    <scope>NUCLEOTIDE SEQUENCE [LARGE SCALE GENOMIC DNA]</scope>
    <source>
        <strain evidence="2 3">YH101</strain>
    </source>
</reference>
<evidence type="ECO:0000313" key="2">
    <source>
        <dbReference type="EMBL" id="GBF50237.1"/>
    </source>
</evidence>
<proteinExistence type="predicted"/>
<dbReference type="Proteomes" id="UP000245133">
    <property type="component" value="Unassembled WGS sequence"/>
</dbReference>
<accession>A0A2P2E027</accession>
<keyword evidence="3" id="KW-1185">Reference proteome</keyword>
<organism evidence="2 3">
    <name type="scientific">Leptospira ryugenii</name>
    <dbReference type="NCBI Taxonomy" id="1917863"/>
    <lineage>
        <taxon>Bacteria</taxon>
        <taxon>Pseudomonadati</taxon>
        <taxon>Spirochaetota</taxon>
        <taxon>Spirochaetia</taxon>
        <taxon>Leptospirales</taxon>
        <taxon>Leptospiraceae</taxon>
        <taxon>Leptospira</taxon>
    </lineage>
</organism>